<dbReference type="Proteomes" id="UP000000512">
    <property type="component" value="Segment"/>
</dbReference>
<proteinExistence type="predicted"/>
<dbReference type="EMBL" id="FJ870916">
    <property type="protein sequence ID" value="ACZ35767.1"/>
    <property type="molecule type" value="Genomic_DNA"/>
</dbReference>
<evidence type="ECO:0000313" key="1">
    <source>
        <dbReference type="EMBL" id="ACZ35767.1"/>
    </source>
</evidence>
<evidence type="ECO:0000313" key="2">
    <source>
        <dbReference type="Proteomes" id="UP000000512"/>
    </source>
</evidence>
<dbReference type="Gene3D" id="1.10.10.10">
    <property type="entry name" value="Winged helix-like DNA-binding domain superfamily/Winged helix DNA-binding domain"/>
    <property type="match status" value="1"/>
</dbReference>
<dbReference type="KEGG" id="vg:8676851"/>
<organism evidence="1 2">
    <name type="scientific">Sulfolobus spindle-shaped virus 7</name>
    <dbReference type="NCBI Taxonomy" id="693628"/>
    <lineage>
        <taxon>Viruses</taxon>
        <taxon>Viruses incertae sedis</taxon>
        <taxon>Fuselloviridae</taxon>
        <taxon>Alphafusellovirus</taxon>
        <taxon>Alphafusellovirus hengillense</taxon>
    </lineage>
</organism>
<dbReference type="InterPro" id="IPR036390">
    <property type="entry name" value="WH_DNA-bd_sf"/>
</dbReference>
<dbReference type="InterPro" id="IPR036388">
    <property type="entry name" value="WH-like_DNA-bd_sf"/>
</dbReference>
<protein>
    <submittedName>
        <fullName evidence="1">Uncharacterized protein</fullName>
    </submittedName>
</protein>
<dbReference type="SUPFAM" id="SSF46785">
    <property type="entry name" value="Winged helix' DNA-binding domain"/>
    <property type="match status" value="1"/>
</dbReference>
<reference evidence="1 2" key="1">
    <citation type="journal article" date="2009" name="Environ. Microbiol.">
        <title>Four newly isolated fuselloviruses from extreme geothermal environments reveal unusual morphologies and a possible interviral recombination mechanism.</title>
        <authorList>
            <person name="Redder P."/>
            <person name="Peng X."/>
            <person name="Brugger K."/>
            <person name="Shah S.A."/>
            <person name="Roesch F."/>
            <person name="Greve B."/>
            <person name="She Q."/>
            <person name="Schleper C."/>
            <person name="Forterre P."/>
            <person name="Garrett R.A."/>
            <person name="Prangishvili D."/>
        </authorList>
    </citation>
    <scope>NUCLEOTIDE SEQUENCE [LARGE SCALE GENOMIC DNA]</scope>
</reference>
<sequence>MFGHEEVKEEDVNFVMRYFKKDIILTTLELSERDLQLLRWLRDHSFIQGEKDEETKDVTTSEVAQIIKMSTQETKKLLDALYDKGLLWKAYDGKKFSWALSHYGLKVLAELEEEIGENQEIHPNYDIDEMLVNYVRSKLLGKDVITDGELNKILEYTVQATDFRSQELWKDILKKLNIIEEAGEGKWKIKSS</sequence>
<dbReference type="RefSeq" id="YP_003331497.1">
    <property type="nucleotide sequence ID" value="NC_013588.1"/>
</dbReference>
<name>D1GF65_9VIRU</name>
<accession>D1GF65</accession>
<keyword evidence="2" id="KW-1185">Reference proteome</keyword>
<dbReference type="GeneID" id="8676851"/>